<dbReference type="EMBL" id="KI913956">
    <property type="protein sequence ID" value="ETW05417.1"/>
    <property type="molecule type" value="Genomic_DNA"/>
</dbReference>
<dbReference type="GeneID" id="20080233"/>
<reference evidence="1" key="1">
    <citation type="submission" date="2013-12" db="EMBL/GenBank/DDBJ databases">
        <title>The Genome Sequence of Aphanomyces invadans NJM9701.</title>
        <authorList>
            <consortium name="The Broad Institute Genomics Platform"/>
            <person name="Russ C."/>
            <person name="Tyler B."/>
            <person name="van West P."/>
            <person name="Dieguez-Uribeondo J."/>
            <person name="Young S.K."/>
            <person name="Zeng Q."/>
            <person name="Gargeya S."/>
            <person name="Fitzgerald M."/>
            <person name="Abouelleil A."/>
            <person name="Alvarado L."/>
            <person name="Chapman S.B."/>
            <person name="Gainer-Dewar J."/>
            <person name="Goldberg J."/>
            <person name="Griggs A."/>
            <person name="Gujja S."/>
            <person name="Hansen M."/>
            <person name="Howarth C."/>
            <person name="Imamovic A."/>
            <person name="Ireland A."/>
            <person name="Larimer J."/>
            <person name="McCowan C."/>
            <person name="Murphy C."/>
            <person name="Pearson M."/>
            <person name="Poon T.W."/>
            <person name="Priest M."/>
            <person name="Roberts A."/>
            <person name="Saif S."/>
            <person name="Shea T."/>
            <person name="Sykes S."/>
            <person name="Wortman J."/>
            <person name="Nusbaum C."/>
            <person name="Birren B."/>
        </authorList>
    </citation>
    <scope>NUCLEOTIDE SEQUENCE [LARGE SCALE GENOMIC DNA]</scope>
    <source>
        <strain evidence="1">NJM9701</strain>
    </source>
</reference>
<gene>
    <name evidence="1" type="ORF">H310_03183</name>
</gene>
<dbReference type="RefSeq" id="XP_008865194.1">
    <property type="nucleotide sequence ID" value="XM_008866972.1"/>
</dbReference>
<sequence length="144" mass="15200">MSWNSVSVAFIASRDGSATPIVTSTNAVELMSTSRACRVTLSRWTDADLTGDSDDATAVAKSYSPPDRLVVLAPWISTTATTENLISAAIVGTNVVTATDVFTPFVGTGSAACSGVSGYAAGRHDNTHRLGWLNAWLHWSYTGW</sequence>
<accession>A0A024UHV4</accession>
<dbReference type="AlphaFoldDB" id="A0A024UHV4"/>
<evidence type="ECO:0000313" key="1">
    <source>
        <dbReference type="EMBL" id="ETW05417.1"/>
    </source>
</evidence>
<dbReference type="VEuPathDB" id="FungiDB:H310_03183"/>
<name>A0A024UHV4_9STRA</name>
<protein>
    <submittedName>
        <fullName evidence="1">Uncharacterized protein</fullName>
    </submittedName>
</protein>
<proteinExistence type="predicted"/>
<organism evidence="1">
    <name type="scientific">Aphanomyces invadans</name>
    <dbReference type="NCBI Taxonomy" id="157072"/>
    <lineage>
        <taxon>Eukaryota</taxon>
        <taxon>Sar</taxon>
        <taxon>Stramenopiles</taxon>
        <taxon>Oomycota</taxon>
        <taxon>Saprolegniomycetes</taxon>
        <taxon>Saprolegniales</taxon>
        <taxon>Verrucalvaceae</taxon>
        <taxon>Aphanomyces</taxon>
    </lineage>
</organism>